<dbReference type="AlphaFoldDB" id="A0A8S4QZ60"/>
<protein>
    <submittedName>
        <fullName evidence="1">Jg13001 protein</fullName>
    </submittedName>
</protein>
<accession>A0A8S4QZ60</accession>
<organism evidence="1 2">
    <name type="scientific">Pararge aegeria aegeria</name>
    <dbReference type="NCBI Taxonomy" id="348720"/>
    <lineage>
        <taxon>Eukaryota</taxon>
        <taxon>Metazoa</taxon>
        <taxon>Ecdysozoa</taxon>
        <taxon>Arthropoda</taxon>
        <taxon>Hexapoda</taxon>
        <taxon>Insecta</taxon>
        <taxon>Pterygota</taxon>
        <taxon>Neoptera</taxon>
        <taxon>Endopterygota</taxon>
        <taxon>Lepidoptera</taxon>
        <taxon>Glossata</taxon>
        <taxon>Ditrysia</taxon>
        <taxon>Papilionoidea</taxon>
        <taxon>Nymphalidae</taxon>
        <taxon>Satyrinae</taxon>
        <taxon>Satyrini</taxon>
        <taxon>Parargina</taxon>
        <taxon>Pararge</taxon>
    </lineage>
</organism>
<dbReference type="PROSITE" id="PS51257">
    <property type="entry name" value="PROKAR_LIPOPROTEIN"/>
    <property type="match status" value="1"/>
</dbReference>
<evidence type="ECO:0000313" key="1">
    <source>
        <dbReference type="EMBL" id="CAH2226569.1"/>
    </source>
</evidence>
<keyword evidence="2" id="KW-1185">Reference proteome</keyword>
<reference evidence="1" key="1">
    <citation type="submission" date="2022-03" db="EMBL/GenBank/DDBJ databases">
        <authorList>
            <person name="Lindestad O."/>
        </authorList>
    </citation>
    <scope>NUCLEOTIDE SEQUENCE</scope>
</reference>
<proteinExistence type="predicted"/>
<dbReference type="EMBL" id="CAKXAJ010021591">
    <property type="protein sequence ID" value="CAH2226569.1"/>
    <property type="molecule type" value="Genomic_DNA"/>
</dbReference>
<name>A0A8S4QZ60_9NEOP</name>
<sequence length="172" mass="18373">MLNGARRGRSFGRCCGTSTSTGSCGLMAMLPGRRVLYYADDTFVTSRGSTFSEASRLAHPSWHLDGGEHPAPLKAVAEAAPWRAVISSRLTGHGCFGKYLHGIARREASPICHECGAPAETALNILALCASWALQRHAMVSLLERDLSLSSAINLMLCSEDGWSTVASFCEA</sequence>
<comment type="caution">
    <text evidence="1">The sequence shown here is derived from an EMBL/GenBank/DDBJ whole genome shotgun (WGS) entry which is preliminary data.</text>
</comment>
<evidence type="ECO:0000313" key="2">
    <source>
        <dbReference type="Proteomes" id="UP000838756"/>
    </source>
</evidence>
<dbReference type="Proteomes" id="UP000838756">
    <property type="component" value="Unassembled WGS sequence"/>
</dbReference>
<dbReference type="OrthoDB" id="7480128at2759"/>
<gene>
    <name evidence="1" type="primary">jg13001</name>
    <name evidence="1" type="ORF">PAEG_LOCUS7270</name>
</gene>